<comment type="function">
    <text evidence="9">Nucleotidase that shows phosphatase activity on nucleoside 5'-monophosphates.</text>
</comment>
<keyword evidence="6 9" id="KW-0479">Metal-binding</keyword>
<feature type="binding site" evidence="9">
    <location>
        <position position="39"/>
    </location>
    <ligand>
        <name>a divalent metal cation</name>
        <dbReference type="ChEBI" id="CHEBI:60240"/>
    </ligand>
</feature>
<keyword evidence="5 9" id="KW-0963">Cytoplasm</keyword>
<evidence type="ECO:0000259" key="10">
    <source>
        <dbReference type="Pfam" id="PF01975"/>
    </source>
</evidence>
<dbReference type="EMBL" id="DSOV01000051">
    <property type="protein sequence ID" value="HEN42993.1"/>
    <property type="molecule type" value="Genomic_DNA"/>
</dbReference>
<evidence type="ECO:0000256" key="8">
    <source>
        <dbReference type="ARBA" id="ARBA00022801"/>
    </source>
</evidence>
<dbReference type="HAMAP" id="MF_00060">
    <property type="entry name" value="SurE"/>
    <property type="match status" value="1"/>
</dbReference>
<comment type="subcellular location">
    <subcellularLocation>
        <location evidence="3 9">Cytoplasm</location>
    </subcellularLocation>
</comment>
<dbReference type="PANTHER" id="PTHR30457:SF12">
    <property type="entry name" value="5'_3'-NUCLEOTIDASE SURE"/>
    <property type="match status" value="1"/>
</dbReference>
<proteinExistence type="inferred from homology"/>
<feature type="binding site" evidence="9">
    <location>
        <position position="9"/>
    </location>
    <ligand>
        <name>a divalent metal cation</name>
        <dbReference type="ChEBI" id="CHEBI:60240"/>
    </ligand>
</feature>
<keyword evidence="7 9" id="KW-0547">Nucleotide-binding</keyword>
<dbReference type="InterPro" id="IPR030048">
    <property type="entry name" value="SurE"/>
</dbReference>
<reference evidence="11" key="1">
    <citation type="journal article" date="2020" name="mSystems">
        <title>Genome- and Community-Level Interaction Insights into Carbon Utilization and Element Cycling Functions of Hydrothermarchaeota in Hydrothermal Sediment.</title>
        <authorList>
            <person name="Zhou Z."/>
            <person name="Liu Y."/>
            <person name="Xu W."/>
            <person name="Pan J."/>
            <person name="Luo Z.H."/>
            <person name="Li M."/>
        </authorList>
    </citation>
    <scope>NUCLEOTIDE SEQUENCE [LARGE SCALE GENOMIC DNA]</scope>
    <source>
        <strain evidence="11">SpSt-349</strain>
    </source>
</reference>
<comment type="cofactor">
    <cofactor evidence="2">
        <name>Mg(2+)</name>
        <dbReference type="ChEBI" id="CHEBI:18420"/>
    </cofactor>
</comment>
<dbReference type="NCBIfam" id="NF001490">
    <property type="entry name" value="PRK00346.1-4"/>
    <property type="match status" value="1"/>
</dbReference>
<feature type="binding site" evidence="9">
    <location>
        <position position="91"/>
    </location>
    <ligand>
        <name>a divalent metal cation</name>
        <dbReference type="ChEBI" id="CHEBI:60240"/>
    </ligand>
</feature>
<dbReference type="InterPro" id="IPR036523">
    <property type="entry name" value="SurE-like_sf"/>
</dbReference>
<evidence type="ECO:0000256" key="5">
    <source>
        <dbReference type="ARBA" id="ARBA00022490"/>
    </source>
</evidence>
<accession>A0A831U5W9</accession>
<dbReference type="AlphaFoldDB" id="A0A831U5W9"/>
<evidence type="ECO:0000256" key="4">
    <source>
        <dbReference type="ARBA" id="ARBA00011062"/>
    </source>
</evidence>
<evidence type="ECO:0000256" key="3">
    <source>
        <dbReference type="ARBA" id="ARBA00004496"/>
    </source>
</evidence>
<dbReference type="GO" id="GO:0008253">
    <property type="term" value="F:5'-nucleotidase activity"/>
    <property type="evidence" value="ECO:0007669"/>
    <property type="project" value="UniProtKB-UniRule"/>
</dbReference>
<dbReference type="NCBIfam" id="TIGR00087">
    <property type="entry name" value="surE"/>
    <property type="match status" value="1"/>
</dbReference>
<comment type="similarity">
    <text evidence="4 9">Belongs to the SurE nucleotidase family.</text>
</comment>
<dbReference type="Gene3D" id="3.40.1210.10">
    <property type="entry name" value="Survival protein SurE-like phosphatase/nucleotidase"/>
    <property type="match status" value="1"/>
</dbReference>
<evidence type="ECO:0000313" key="11">
    <source>
        <dbReference type="EMBL" id="HEN42993.1"/>
    </source>
</evidence>
<feature type="domain" description="Survival protein SurE-like phosphatase/nucleotidase" evidence="10">
    <location>
        <begin position="3"/>
        <end position="184"/>
    </location>
</feature>
<evidence type="ECO:0000256" key="2">
    <source>
        <dbReference type="ARBA" id="ARBA00001946"/>
    </source>
</evidence>
<comment type="caution">
    <text evidence="11">The sequence shown here is derived from an EMBL/GenBank/DDBJ whole genome shotgun (WGS) entry which is preliminary data.</text>
</comment>
<dbReference type="GO" id="GO:0000166">
    <property type="term" value="F:nucleotide binding"/>
    <property type="evidence" value="ECO:0007669"/>
    <property type="project" value="UniProtKB-KW"/>
</dbReference>
<dbReference type="InterPro" id="IPR002828">
    <property type="entry name" value="SurE-like_Pase/nucleotidase"/>
</dbReference>
<dbReference type="Pfam" id="PF01975">
    <property type="entry name" value="SurE"/>
    <property type="match status" value="1"/>
</dbReference>
<evidence type="ECO:0000256" key="7">
    <source>
        <dbReference type="ARBA" id="ARBA00022741"/>
    </source>
</evidence>
<dbReference type="NCBIfam" id="NF001492">
    <property type="entry name" value="PRK00346.2-2"/>
    <property type="match status" value="1"/>
</dbReference>
<evidence type="ECO:0000256" key="9">
    <source>
        <dbReference type="HAMAP-Rule" id="MF_00060"/>
    </source>
</evidence>
<name>A0A831U5W9_GEOME</name>
<dbReference type="GO" id="GO:0005737">
    <property type="term" value="C:cytoplasm"/>
    <property type="evidence" value="ECO:0007669"/>
    <property type="project" value="UniProtKB-SubCell"/>
</dbReference>
<protein>
    <recommendedName>
        <fullName evidence="9">5'-nucleotidase SurE</fullName>
        <ecNumber evidence="9">3.1.3.5</ecNumber>
    </recommendedName>
    <alternativeName>
        <fullName evidence="9">Nucleoside 5'-monophosphate phosphohydrolase</fullName>
    </alternativeName>
</protein>
<dbReference type="NCBIfam" id="NF001489">
    <property type="entry name" value="PRK00346.1-3"/>
    <property type="match status" value="1"/>
</dbReference>
<feature type="binding site" evidence="9">
    <location>
        <position position="8"/>
    </location>
    <ligand>
        <name>a divalent metal cation</name>
        <dbReference type="ChEBI" id="CHEBI:60240"/>
    </ligand>
</feature>
<dbReference type="GO" id="GO:0008254">
    <property type="term" value="F:3'-nucleotidase activity"/>
    <property type="evidence" value="ECO:0007669"/>
    <property type="project" value="TreeGrafter"/>
</dbReference>
<dbReference type="GO" id="GO:0004309">
    <property type="term" value="F:exopolyphosphatase activity"/>
    <property type="evidence" value="ECO:0007669"/>
    <property type="project" value="TreeGrafter"/>
</dbReference>
<comment type="cofactor">
    <cofactor evidence="9">
        <name>a divalent metal cation</name>
        <dbReference type="ChEBI" id="CHEBI:60240"/>
    </cofactor>
    <text evidence="9">Binds 1 divalent metal cation per subunit.</text>
</comment>
<dbReference type="FunFam" id="3.40.1210.10:FF:000001">
    <property type="entry name" value="5'/3'-nucleotidase SurE"/>
    <property type="match status" value="1"/>
</dbReference>
<organism evidence="11">
    <name type="scientific">Geobacter metallireducens</name>
    <dbReference type="NCBI Taxonomy" id="28232"/>
    <lineage>
        <taxon>Bacteria</taxon>
        <taxon>Pseudomonadati</taxon>
        <taxon>Thermodesulfobacteriota</taxon>
        <taxon>Desulfuromonadia</taxon>
        <taxon>Geobacterales</taxon>
        <taxon>Geobacteraceae</taxon>
        <taxon>Geobacter</taxon>
    </lineage>
</organism>
<evidence type="ECO:0000256" key="6">
    <source>
        <dbReference type="ARBA" id="ARBA00022723"/>
    </source>
</evidence>
<dbReference type="PANTHER" id="PTHR30457">
    <property type="entry name" value="5'-NUCLEOTIDASE SURE"/>
    <property type="match status" value="1"/>
</dbReference>
<sequence length="252" mass="26904">MKILVTNDDGVRAPGIRALAEALRSIGEVTVVAPDRERSAVGHALTLHHPLRATEIRPSVFAVDGTPTDCVNLGIHTLLGSRPDMVVSGINCGANMGDDITYSGTVSAAMEATLMGIPALAVSLVTTGRGDNYAGAAHVVAGLVRTVSVRGLPRDTFLNVNVPDLPREKLGGAVITTQGKRDYQGKIIAKTDPRGRSYYWIGNGEMQFRDIEGTDYHAVKRGLISVTPLHLDLTNYASLTILKTWDFTEIGS</sequence>
<keyword evidence="8 9" id="KW-0378">Hydrolase</keyword>
<evidence type="ECO:0000256" key="1">
    <source>
        <dbReference type="ARBA" id="ARBA00000815"/>
    </source>
</evidence>
<dbReference type="EC" id="3.1.3.5" evidence="9"/>
<dbReference type="GO" id="GO:0046872">
    <property type="term" value="F:metal ion binding"/>
    <property type="evidence" value="ECO:0007669"/>
    <property type="project" value="UniProtKB-UniRule"/>
</dbReference>
<dbReference type="SUPFAM" id="SSF64167">
    <property type="entry name" value="SurE-like"/>
    <property type="match status" value="1"/>
</dbReference>
<comment type="catalytic activity">
    <reaction evidence="1 9">
        <text>a ribonucleoside 5'-phosphate + H2O = a ribonucleoside + phosphate</text>
        <dbReference type="Rhea" id="RHEA:12484"/>
        <dbReference type="ChEBI" id="CHEBI:15377"/>
        <dbReference type="ChEBI" id="CHEBI:18254"/>
        <dbReference type="ChEBI" id="CHEBI:43474"/>
        <dbReference type="ChEBI" id="CHEBI:58043"/>
        <dbReference type="EC" id="3.1.3.5"/>
    </reaction>
</comment>
<gene>
    <name evidence="9 11" type="primary">surE</name>
    <name evidence="11" type="ORF">ENQ87_11610</name>
</gene>